<feature type="transmembrane region" description="Helical" evidence="1">
    <location>
        <begin position="6"/>
        <end position="33"/>
    </location>
</feature>
<evidence type="ECO:0000313" key="2">
    <source>
        <dbReference type="EMBL" id="GMT22531.1"/>
    </source>
</evidence>
<dbReference type="PANTHER" id="PTHR22943:SF248">
    <property type="entry name" value="SEVEN TM RECEPTOR"/>
    <property type="match status" value="1"/>
</dbReference>
<dbReference type="SUPFAM" id="SSF81321">
    <property type="entry name" value="Family A G protein-coupled receptor-like"/>
    <property type="match status" value="1"/>
</dbReference>
<dbReference type="Pfam" id="PF10326">
    <property type="entry name" value="7TM_GPCR_Str"/>
    <property type="match status" value="1"/>
</dbReference>
<evidence type="ECO:0000256" key="1">
    <source>
        <dbReference type="SAM" id="Phobius"/>
    </source>
</evidence>
<dbReference type="AlphaFoldDB" id="A0AAV5VSA6"/>
<keyword evidence="1" id="KW-0472">Membrane</keyword>
<feature type="transmembrane region" description="Helical" evidence="1">
    <location>
        <begin position="198"/>
        <end position="221"/>
    </location>
</feature>
<keyword evidence="1" id="KW-0812">Transmembrane</keyword>
<dbReference type="EMBL" id="BTSY01000004">
    <property type="protein sequence ID" value="GMT22531.1"/>
    <property type="molecule type" value="Genomic_DNA"/>
</dbReference>
<proteinExistence type="predicted"/>
<name>A0AAV5VSA6_9BILA</name>
<feature type="transmembrane region" description="Helical" evidence="1">
    <location>
        <begin position="54"/>
        <end position="75"/>
    </location>
</feature>
<keyword evidence="1" id="KW-1133">Transmembrane helix</keyword>
<evidence type="ECO:0008006" key="4">
    <source>
        <dbReference type="Google" id="ProtNLM"/>
    </source>
</evidence>
<sequence>FPKTIYLNAQYVICIWASSFSSILVIVDFNFLYRYWAVSNPHLIKLFSTNWFPLSLIVIFAAQCVSWYSVCYFLMEATPEAREAIAPALLKKYGVDARERSLLISDYYRDGHYNTKPVAAIFFFNVVLGVGFTFMIYCGVGTIRCLSAVNQHISAQTRKLQYQLFRMLTIQTIIPLCSVHFACASTLIIPVFGLAQEFLDVCSPLLSFFAPLDALAVILLMSDYRRAASKMIPCI</sequence>
<feature type="non-terminal residue" evidence="2">
    <location>
        <position position="235"/>
    </location>
</feature>
<feature type="non-terminal residue" evidence="2">
    <location>
        <position position="1"/>
    </location>
</feature>
<reference evidence="2" key="1">
    <citation type="submission" date="2023-10" db="EMBL/GenBank/DDBJ databases">
        <title>Genome assembly of Pristionchus species.</title>
        <authorList>
            <person name="Yoshida K."/>
            <person name="Sommer R.J."/>
        </authorList>
    </citation>
    <scope>NUCLEOTIDE SEQUENCE</scope>
    <source>
        <strain evidence="2">RS5133</strain>
    </source>
</reference>
<evidence type="ECO:0000313" key="3">
    <source>
        <dbReference type="Proteomes" id="UP001432322"/>
    </source>
</evidence>
<comment type="caution">
    <text evidence="2">The sequence shown here is derived from an EMBL/GenBank/DDBJ whole genome shotgun (WGS) entry which is preliminary data.</text>
</comment>
<gene>
    <name evidence="2" type="ORF">PFISCL1PPCAC_13828</name>
</gene>
<keyword evidence="3" id="KW-1185">Reference proteome</keyword>
<accession>A0AAV5VSA6</accession>
<organism evidence="2 3">
    <name type="scientific">Pristionchus fissidentatus</name>
    <dbReference type="NCBI Taxonomy" id="1538716"/>
    <lineage>
        <taxon>Eukaryota</taxon>
        <taxon>Metazoa</taxon>
        <taxon>Ecdysozoa</taxon>
        <taxon>Nematoda</taxon>
        <taxon>Chromadorea</taxon>
        <taxon>Rhabditida</taxon>
        <taxon>Rhabditina</taxon>
        <taxon>Diplogasteromorpha</taxon>
        <taxon>Diplogasteroidea</taxon>
        <taxon>Neodiplogasteridae</taxon>
        <taxon>Pristionchus</taxon>
    </lineage>
</organism>
<feature type="transmembrane region" description="Helical" evidence="1">
    <location>
        <begin position="164"/>
        <end position="192"/>
    </location>
</feature>
<dbReference type="Proteomes" id="UP001432322">
    <property type="component" value="Unassembled WGS sequence"/>
</dbReference>
<dbReference type="PANTHER" id="PTHR22943">
    <property type="entry name" value="7-TRANSMEMBRANE DOMAIN RECEPTOR C.ELEGANS"/>
    <property type="match status" value="1"/>
</dbReference>
<dbReference type="InterPro" id="IPR019428">
    <property type="entry name" value="7TM_GPCR_serpentine_rcpt_Str"/>
</dbReference>
<protein>
    <recommendedName>
        <fullName evidence="4">G protein-coupled receptor</fullName>
    </recommendedName>
</protein>
<feature type="transmembrane region" description="Helical" evidence="1">
    <location>
        <begin position="118"/>
        <end position="143"/>
    </location>
</feature>